<reference evidence="5 6" key="1">
    <citation type="submission" date="2014-03" db="EMBL/GenBank/DDBJ databases">
        <title>Genomics of Bifidobacteria.</title>
        <authorList>
            <person name="Ventura M."/>
            <person name="Milani C."/>
            <person name="Lugli G.A."/>
        </authorList>
    </citation>
    <scope>NUCLEOTIDE SEQUENCE [LARGE SCALE GENOMIC DNA]</scope>
    <source>
        <strain evidence="5 6">LMG 10738</strain>
    </source>
</reference>
<keyword evidence="2" id="KW-0863">Zinc-finger</keyword>
<dbReference type="Proteomes" id="UP000029067">
    <property type="component" value="Unassembled WGS sequence"/>
</dbReference>
<dbReference type="InterPro" id="IPR011011">
    <property type="entry name" value="Znf_FYVE_PHD"/>
</dbReference>
<dbReference type="GO" id="GO:0008270">
    <property type="term" value="F:zinc ion binding"/>
    <property type="evidence" value="ECO:0007669"/>
    <property type="project" value="UniProtKB-KW"/>
</dbReference>
<accession>A0A087AW73</accession>
<dbReference type="STRING" id="1688.BCUN_0856"/>
<dbReference type="InterPro" id="IPR017455">
    <property type="entry name" value="Znf_FYVE-rel"/>
</dbReference>
<dbReference type="AlphaFoldDB" id="A0A087AW73"/>
<organism evidence="5 6">
    <name type="scientific">Bifidobacterium cuniculi</name>
    <dbReference type="NCBI Taxonomy" id="1688"/>
    <lineage>
        <taxon>Bacteria</taxon>
        <taxon>Bacillati</taxon>
        <taxon>Actinomycetota</taxon>
        <taxon>Actinomycetes</taxon>
        <taxon>Bifidobacteriales</taxon>
        <taxon>Bifidobacteriaceae</taxon>
        <taxon>Bifidobacterium</taxon>
    </lineage>
</organism>
<evidence type="ECO:0000256" key="1">
    <source>
        <dbReference type="ARBA" id="ARBA00022723"/>
    </source>
</evidence>
<evidence type="ECO:0000259" key="4">
    <source>
        <dbReference type="PROSITE" id="PS50178"/>
    </source>
</evidence>
<protein>
    <recommendedName>
        <fullName evidence="4">FYVE-type domain-containing protein</fullName>
    </recommendedName>
</protein>
<gene>
    <name evidence="5" type="ORF">BCUN_0856</name>
</gene>
<comment type="caution">
    <text evidence="5">The sequence shown here is derived from an EMBL/GenBank/DDBJ whole genome shotgun (WGS) entry which is preliminary data.</text>
</comment>
<evidence type="ECO:0000256" key="2">
    <source>
        <dbReference type="ARBA" id="ARBA00022771"/>
    </source>
</evidence>
<evidence type="ECO:0000256" key="3">
    <source>
        <dbReference type="ARBA" id="ARBA00022833"/>
    </source>
</evidence>
<keyword evidence="6" id="KW-1185">Reference proteome</keyword>
<sequence length="59" mass="7032">MLLDHHYQCARCHRPMRADRLHQCQACHRFVCAACRADTFHMFARTHHVCHDCAHSHNH</sequence>
<feature type="domain" description="FYVE-type" evidence="4">
    <location>
        <begin position="8"/>
        <end position="58"/>
    </location>
</feature>
<proteinExistence type="predicted"/>
<dbReference type="InterPro" id="IPR013083">
    <property type="entry name" value="Znf_RING/FYVE/PHD"/>
</dbReference>
<dbReference type="PROSITE" id="PS50178">
    <property type="entry name" value="ZF_FYVE"/>
    <property type="match status" value="1"/>
</dbReference>
<evidence type="ECO:0000313" key="6">
    <source>
        <dbReference type="Proteomes" id="UP000029067"/>
    </source>
</evidence>
<name>A0A087AW73_9BIFI</name>
<keyword evidence="3" id="KW-0862">Zinc</keyword>
<dbReference type="SUPFAM" id="SSF57903">
    <property type="entry name" value="FYVE/PHD zinc finger"/>
    <property type="match status" value="1"/>
</dbReference>
<keyword evidence="1" id="KW-0479">Metal-binding</keyword>
<dbReference type="EMBL" id="JGYV01000010">
    <property type="protein sequence ID" value="KFI63023.1"/>
    <property type="molecule type" value="Genomic_DNA"/>
</dbReference>
<dbReference type="Gene3D" id="3.30.40.10">
    <property type="entry name" value="Zinc/RING finger domain, C3HC4 (zinc finger)"/>
    <property type="match status" value="1"/>
</dbReference>
<evidence type="ECO:0000313" key="5">
    <source>
        <dbReference type="EMBL" id="KFI63023.1"/>
    </source>
</evidence>